<dbReference type="OrthoDB" id="6310850at2"/>
<keyword evidence="2" id="KW-0489">Methyltransferase</keyword>
<reference evidence="3" key="1">
    <citation type="submission" date="2016-10" db="EMBL/GenBank/DDBJ databases">
        <authorList>
            <person name="Varghese N."/>
            <person name="Submissions S."/>
        </authorList>
    </citation>
    <scope>NUCLEOTIDE SEQUENCE [LARGE SCALE GENOMIC DNA]</scope>
    <source>
        <strain evidence="3">DSM 28463</strain>
    </source>
</reference>
<dbReference type="AlphaFoldDB" id="A0A1I5DZU8"/>
<dbReference type="STRING" id="1005928.SAMN04487859_1148"/>
<keyword evidence="3" id="KW-1185">Reference proteome</keyword>
<dbReference type="GO" id="GO:0008168">
    <property type="term" value="F:methyltransferase activity"/>
    <property type="evidence" value="ECO:0007669"/>
    <property type="project" value="UniProtKB-KW"/>
</dbReference>
<evidence type="ECO:0000313" key="2">
    <source>
        <dbReference type="EMBL" id="SFO04381.1"/>
    </source>
</evidence>
<sequence length="268" mass="30252">MSLKKFGRRRLLKNGYILQKAVARPAIEELINEFRAAYVAARLTRIGGDGDGGYMMPDDFDGISHCFSPGVSVTADFEEQLARDYGVKSFMADASVDNPPMSNPLFEFDKKFLGAYDDETFMTLNSWVTQKLGDQPGDDLVLQMDIEGAEFDVLIESSVELLSKFRMMVIEFHEMERIFERHGLPLVKALFRKIHSQFAIVHVHANNFYGLAECKGVEVPPLFEVSYLRRDRLEHVATDAAVSLPHPQDCANVPGNADVVMPDIWWRG</sequence>
<protein>
    <submittedName>
        <fullName evidence="2">Methyltransferase FkbM domain-containing protein</fullName>
    </submittedName>
</protein>
<dbReference type="Pfam" id="PF05050">
    <property type="entry name" value="Methyltransf_21"/>
    <property type="match status" value="1"/>
</dbReference>
<name>A0A1I5DZU8_9RHOB</name>
<evidence type="ECO:0000313" key="3">
    <source>
        <dbReference type="Proteomes" id="UP000198599"/>
    </source>
</evidence>
<gene>
    <name evidence="2" type="ORF">SAMN04487859_1148</name>
</gene>
<accession>A0A1I5DZU8</accession>
<proteinExistence type="predicted"/>
<organism evidence="2 3">
    <name type="scientific">Roseovarius lutimaris</name>
    <dbReference type="NCBI Taxonomy" id="1005928"/>
    <lineage>
        <taxon>Bacteria</taxon>
        <taxon>Pseudomonadati</taxon>
        <taxon>Pseudomonadota</taxon>
        <taxon>Alphaproteobacteria</taxon>
        <taxon>Rhodobacterales</taxon>
        <taxon>Roseobacteraceae</taxon>
        <taxon>Roseovarius</taxon>
    </lineage>
</organism>
<dbReference type="InterPro" id="IPR006342">
    <property type="entry name" value="FkbM_mtfrase"/>
</dbReference>
<feature type="domain" description="Methyltransferase FkbM" evidence="1">
    <location>
        <begin position="111"/>
        <end position="175"/>
    </location>
</feature>
<evidence type="ECO:0000259" key="1">
    <source>
        <dbReference type="Pfam" id="PF05050"/>
    </source>
</evidence>
<dbReference type="GO" id="GO:0032259">
    <property type="term" value="P:methylation"/>
    <property type="evidence" value="ECO:0007669"/>
    <property type="project" value="UniProtKB-KW"/>
</dbReference>
<dbReference type="RefSeq" id="WP_092839474.1">
    <property type="nucleotide sequence ID" value="NZ_FOVP01000014.1"/>
</dbReference>
<dbReference type="Proteomes" id="UP000198599">
    <property type="component" value="Unassembled WGS sequence"/>
</dbReference>
<keyword evidence="2" id="KW-0808">Transferase</keyword>
<dbReference type="EMBL" id="FOVP01000014">
    <property type="protein sequence ID" value="SFO04381.1"/>
    <property type="molecule type" value="Genomic_DNA"/>
</dbReference>